<evidence type="ECO:0000313" key="3">
    <source>
        <dbReference type="Proteomes" id="UP000824132"/>
    </source>
</evidence>
<dbReference type="Pfam" id="PF00929">
    <property type="entry name" value="RNase_T"/>
    <property type="match status" value="1"/>
</dbReference>
<dbReference type="SUPFAM" id="SSF53098">
    <property type="entry name" value="Ribonuclease H-like"/>
    <property type="match status" value="1"/>
</dbReference>
<reference evidence="2" key="2">
    <citation type="submission" date="2021-04" db="EMBL/GenBank/DDBJ databases">
        <authorList>
            <person name="Gilroy R."/>
        </authorList>
    </citation>
    <scope>NUCLEOTIDE SEQUENCE</scope>
    <source>
        <strain evidence="2">CHK187-5294</strain>
    </source>
</reference>
<dbReference type="Proteomes" id="UP000824132">
    <property type="component" value="Unassembled WGS sequence"/>
</dbReference>
<dbReference type="InterPro" id="IPR036397">
    <property type="entry name" value="RNaseH_sf"/>
</dbReference>
<protein>
    <recommendedName>
        <fullName evidence="1">Exonuclease domain-containing protein</fullName>
    </recommendedName>
</protein>
<dbReference type="InterPro" id="IPR013520">
    <property type="entry name" value="Ribonucl_H"/>
</dbReference>
<organism evidence="2 3">
    <name type="scientific">Candidatus Borkfalkia avistercoris</name>
    <dbReference type="NCBI Taxonomy" id="2838504"/>
    <lineage>
        <taxon>Bacteria</taxon>
        <taxon>Bacillati</taxon>
        <taxon>Bacillota</taxon>
        <taxon>Clostridia</taxon>
        <taxon>Christensenellales</taxon>
        <taxon>Christensenellaceae</taxon>
        <taxon>Candidatus Borkfalkia</taxon>
    </lineage>
</organism>
<comment type="caution">
    <text evidence="2">The sequence shown here is derived from an EMBL/GenBank/DDBJ whole genome shotgun (WGS) entry which is preliminary data.</text>
</comment>
<evidence type="ECO:0000259" key="1">
    <source>
        <dbReference type="SMART" id="SM00479"/>
    </source>
</evidence>
<dbReference type="AlphaFoldDB" id="A0A9D2IDK9"/>
<gene>
    <name evidence="2" type="ORF">H9727_02430</name>
</gene>
<dbReference type="SMART" id="SM00479">
    <property type="entry name" value="EXOIII"/>
    <property type="match status" value="1"/>
</dbReference>
<dbReference type="GO" id="GO:0004527">
    <property type="term" value="F:exonuclease activity"/>
    <property type="evidence" value="ECO:0007669"/>
    <property type="project" value="UniProtKB-ARBA"/>
</dbReference>
<reference evidence="2" key="1">
    <citation type="journal article" date="2021" name="PeerJ">
        <title>Extensive microbial diversity within the chicken gut microbiome revealed by metagenomics and culture.</title>
        <authorList>
            <person name="Gilroy R."/>
            <person name="Ravi A."/>
            <person name="Getino M."/>
            <person name="Pursley I."/>
            <person name="Horton D.L."/>
            <person name="Alikhan N.F."/>
            <person name="Baker D."/>
            <person name="Gharbi K."/>
            <person name="Hall N."/>
            <person name="Watson M."/>
            <person name="Adriaenssens E.M."/>
            <person name="Foster-Nyarko E."/>
            <person name="Jarju S."/>
            <person name="Secka A."/>
            <person name="Antonio M."/>
            <person name="Oren A."/>
            <person name="Chaudhuri R.R."/>
            <person name="La Ragione R."/>
            <person name="Hildebrand F."/>
            <person name="Pallen M.J."/>
        </authorList>
    </citation>
    <scope>NUCLEOTIDE SEQUENCE</scope>
    <source>
        <strain evidence="2">CHK187-5294</strain>
    </source>
</reference>
<evidence type="ECO:0000313" key="2">
    <source>
        <dbReference type="EMBL" id="HIZ03122.1"/>
    </source>
</evidence>
<accession>A0A9D2IDK9</accession>
<dbReference type="GO" id="GO:0003676">
    <property type="term" value="F:nucleic acid binding"/>
    <property type="evidence" value="ECO:0007669"/>
    <property type="project" value="InterPro"/>
</dbReference>
<feature type="domain" description="Exonuclease" evidence="1">
    <location>
        <begin position="2"/>
        <end position="175"/>
    </location>
</feature>
<dbReference type="InterPro" id="IPR012337">
    <property type="entry name" value="RNaseH-like_sf"/>
</dbReference>
<proteinExistence type="predicted"/>
<dbReference type="Gene3D" id="3.30.420.10">
    <property type="entry name" value="Ribonuclease H-like superfamily/Ribonuclease H"/>
    <property type="match status" value="1"/>
</dbReference>
<sequence length="324" mass="37573">MEYVFFDIECACVYKNVAKICVFGYCVCDEQFNIIKKEDILINPNGKFHLTDRGGDGIVLPYDYAEFKKYPPFPHFYPKIRSLLEGEDKLVFGHAAVNDVKYLCLETRRYKLPSFSFRFADTQIIYMAMTKTFDRQAGLEALTEIFEVEYTPHCAADDAYATMKIAQAMCEKEQCTLSELLERCSIRPGRINDYQFSNCSSQARAKYISEKVKEKREKGEKRARFNDFVFGYRVKPQSREFKGRRFSFSRSIEEDLPLAKRLVKAIVARGGRYSLKLTGCNVFVEEDGDDSVRRDAAHKLHAEGAIAEIYKLSEFKRLLWSEEE</sequence>
<dbReference type="EMBL" id="DXCL01000014">
    <property type="protein sequence ID" value="HIZ03122.1"/>
    <property type="molecule type" value="Genomic_DNA"/>
</dbReference>
<name>A0A9D2IDK9_9FIRM</name>